<dbReference type="GO" id="GO:0005948">
    <property type="term" value="C:acetolactate synthase complex"/>
    <property type="evidence" value="ECO:0007669"/>
    <property type="project" value="TreeGrafter"/>
</dbReference>
<dbReference type="InterPro" id="IPR029061">
    <property type="entry name" value="THDP-binding"/>
</dbReference>
<feature type="domain" description="Thiamine pyrophosphate enzyme central" evidence="4">
    <location>
        <begin position="213"/>
        <end position="315"/>
    </location>
</feature>
<comment type="similarity">
    <text evidence="1 3">Belongs to the TPP enzyme family.</text>
</comment>
<dbReference type="Gene3D" id="3.40.50.1220">
    <property type="entry name" value="TPP-binding domain"/>
    <property type="match status" value="1"/>
</dbReference>
<accession>W9XMQ1</accession>
<feature type="domain" description="Thiamine pyrophosphate enzyme TPP-binding" evidence="5">
    <location>
        <begin position="425"/>
        <end position="594"/>
    </location>
</feature>
<dbReference type="SUPFAM" id="SSF52518">
    <property type="entry name" value="Thiamin diphosphate-binding fold (THDP-binding)"/>
    <property type="match status" value="2"/>
</dbReference>
<keyword evidence="2 3" id="KW-0786">Thiamine pyrophosphate</keyword>
<evidence type="ECO:0000259" key="5">
    <source>
        <dbReference type="Pfam" id="PF02775"/>
    </source>
</evidence>
<comment type="caution">
    <text evidence="7">The sequence shown here is derived from an EMBL/GenBank/DDBJ whole genome shotgun (WGS) entry which is preliminary data.</text>
</comment>
<evidence type="ECO:0000313" key="8">
    <source>
        <dbReference type="Proteomes" id="UP000019484"/>
    </source>
</evidence>
<feature type="domain" description="Thiamine pyrophosphate enzyme N-terminal TPP-binding" evidence="6">
    <location>
        <begin position="6"/>
        <end position="136"/>
    </location>
</feature>
<dbReference type="Pfam" id="PF00205">
    <property type="entry name" value="TPP_enzyme_M"/>
    <property type="match status" value="1"/>
</dbReference>
<dbReference type="Proteomes" id="UP000019484">
    <property type="component" value="Unassembled WGS sequence"/>
</dbReference>
<dbReference type="PANTHER" id="PTHR18968">
    <property type="entry name" value="THIAMINE PYROPHOSPHATE ENZYMES"/>
    <property type="match status" value="1"/>
</dbReference>
<dbReference type="RefSeq" id="XP_007726938.1">
    <property type="nucleotide sequence ID" value="XM_007728748.1"/>
</dbReference>
<dbReference type="STRING" id="1182541.W9XMQ1"/>
<dbReference type="GO" id="GO:0009097">
    <property type="term" value="P:isoleucine biosynthetic process"/>
    <property type="evidence" value="ECO:0007669"/>
    <property type="project" value="TreeGrafter"/>
</dbReference>
<dbReference type="InterPro" id="IPR029035">
    <property type="entry name" value="DHS-like_NAD/FAD-binding_dom"/>
</dbReference>
<dbReference type="InterPro" id="IPR012001">
    <property type="entry name" value="Thiamin_PyroP_enz_TPP-bd_dom"/>
</dbReference>
<evidence type="ECO:0000256" key="3">
    <source>
        <dbReference type="RuleBase" id="RU362132"/>
    </source>
</evidence>
<dbReference type="NCBIfam" id="NF006203">
    <property type="entry name" value="PRK08327.1"/>
    <property type="match status" value="1"/>
</dbReference>
<dbReference type="GO" id="GO:0005739">
    <property type="term" value="C:mitochondrion"/>
    <property type="evidence" value="ECO:0007669"/>
    <property type="project" value="TreeGrafter"/>
</dbReference>
<dbReference type="GeneID" id="19162737"/>
<evidence type="ECO:0000259" key="6">
    <source>
        <dbReference type="Pfam" id="PF02776"/>
    </source>
</evidence>
<dbReference type="InterPro" id="IPR012000">
    <property type="entry name" value="Thiamin_PyroP_enz_cen_dom"/>
</dbReference>
<dbReference type="InterPro" id="IPR045229">
    <property type="entry name" value="TPP_enz"/>
</dbReference>
<reference evidence="7 8" key="1">
    <citation type="submission" date="2013-03" db="EMBL/GenBank/DDBJ databases">
        <title>The Genome Sequence of Capronia coronata CBS 617.96.</title>
        <authorList>
            <consortium name="The Broad Institute Genomics Platform"/>
            <person name="Cuomo C."/>
            <person name="de Hoog S."/>
            <person name="Gorbushina A."/>
            <person name="Walker B."/>
            <person name="Young S.K."/>
            <person name="Zeng Q."/>
            <person name="Gargeya S."/>
            <person name="Fitzgerald M."/>
            <person name="Haas B."/>
            <person name="Abouelleil A."/>
            <person name="Allen A.W."/>
            <person name="Alvarado L."/>
            <person name="Arachchi H.M."/>
            <person name="Berlin A.M."/>
            <person name="Chapman S.B."/>
            <person name="Gainer-Dewar J."/>
            <person name="Goldberg J."/>
            <person name="Griggs A."/>
            <person name="Gujja S."/>
            <person name="Hansen M."/>
            <person name="Howarth C."/>
            <person name="Imamovic A."/>
            <person name="Ireland A."/>
            <person name="Larimer J."/>
            <person name="McCowan C."/>
            <person name="Murphy C."/>
            <person name="Pearson M."/>
            <person name="Poon T.W."/>
            <person name="Priest M."/>
            <person name="Roberts A."/>
            <person name="Saif S."/>
            <person name="Shea T."/>
            <person name="Sisk P."/>
            <person name="Sykes S."/>
            <person name="Wortman J."/>
            <person name="Nusbaum C."/>
            <person name="Birren B."/>
        </authorList>
    </citation>
    <scope>NUCLEOTIDE SEQUENCE [LARGE SCALE GENOMIC DNA]</scope>
    <source>
        <strain evidence="7 8">CBS 617.96</strain>
    </source>
</reference>
<evidence type="ECO:0000313" key="7">
    <source>
        <dbReference type="EMBL" id="EXJ81817.1"/>
    </source>
</evidence>
<name>W9XMQ1_9EURO</name>
<dbReference type="Gene3D" id="3.40.50.970">
    <property type="match status" value="2"/>
</dbReference>
<keyword evidence="8" id="KW-1185">Reference proteome</keyword>
<dbReference type="HOGENOM" id="CLU_013748_4_0_1"/>
<dbReference type="PANTHER" id="PTHR18968:SF164">
    <property type="entry name" value="PYRUVATE DECARBOXYLASE"/>
    <property type="match status" value="1"/>
</dbReference>
<organism evidence="7 8">
    <name type="scientific">Capronia coronata CBS 617.96</name>
    <dbReference type="NCBI Taxonomy" id="1182541"/>
    <lineage>
        <taxon>Eukaryota</taxon>
        <taxon>Fungi</taxon>
        <taxon>Dikarya</taxon>
        <taxon>Ascomycota</taxon>
        <taxon>Pezizomycotina</taxon>
        <taxon>Eurotiomycetes</taxon>
        <taxon>Chaetothyriomycetidae</taxon>
        <taxon>Chaetothyriales</taxon>
        <taxon>Herpotrichiellaceae</taxon>
        <taxon>Capronia</taxon>
    </lineage>
</organism>
<evidence type="ECO:0000256" key="1">
    <source>
        <dbReference type="ARBA" id="ARBA00007812"/>
    </source>
</evidence>
<dbReference type="OrthoDB" id="2867507at2759"/>
<sequence length="619" mass="66686">MGYYTASYAFFEAVWEAGITHVFVNLGSDHPSIIEAIVKGQNERQGNFPRIITCPNEMVALSMADGMARLTGKPQCVIVHVDVGTQGLAAAVHNASCGRAPVLIFAGLSPYTVEGEYRGSRTEYIHWIQDVPDQKQIVAQYCRYVGEIKGGRNVKQMVNRALQFATSDPHGPVYLCGAREPMEEEIEPYHLNHEVWKPVSLGALPPEAVKMISEELVKAKEPLMIVGYTGRNTDSVAATVSLAERVPGLRVLDTGGSDMCFPTDHPAALGLRYGSDPAITTADFILVVDCDVPWIPTQCKPRDDARIVHIDVDPLKQQMPVFYIPAFARFKADSATAIDQLSDYLGRNSELRAALSDEAHRAARQRRLEAYTARWNDFKELAKVPPDPHRTAIDPHVLGGQIKAAVPADTIFAVEAVTLTTIIADQIAPVTPKTWINCGGGGLGWSGGGALGIKLASDFEHRDLPSGDRTGANKGKMVCQIVGDGSFMFSVPSSVYWIAQRYSIPTLTIVLNNKGWNAPRRSMLLVHPHGEGSKVDNKALNISFEPTPDYAGIAKAATGGHAWAATVSTVAELIAELPKAVDAVRAGRCAVLEVKIGADPTPPMSNGVVSQNGVGAHSG</sequence>
<evidence type="ECO:0000259" key="4">
    <source>
        <dbReference type="Pfam" id="PF00205"/>
    </source>
</evidence>
<gene>
    <name evidence="7" type="ORF">A1O1_07882</name>
</gene>
<dbReference type="Pfam" id="PF02776">
    <property type="entry name" value="TPP_enzyme_N"/>
    <property type="match status" value="1"/>
</dbReference>
<dbReference type="GO" id="GO:0030976">
    <property type="term" value="F:thiamine pyrophosphate binding"/>
    <property type="evidence" value="ECO:0007669"/>
    <property type="project" value="InterPro"/>
</dbReference>
<evidence type="ECO:0000256" key="2">
    <source>
        <dbReference type="ARBA" id="ARBA00023052"/>
    </source>
</evidence>
<dbReference type="InterPro" id="IPR011766">
    <property type="entry name" value="TPP_enzyme_TPP-bd"/>
</dbReference>
<proteinExistence type="inferred from homology"/>
<dbReference type="GO" id="GO:0003984">
    <property type="term" value="F:acetolactate synthase activity"/>
    <property type="evidence" value="ECO:0007669"/>
    <property type="project" value="TreeGrafter"/>
</dbReference>
<dbReference type="eggNOG" id="KOG1185">
    <property type="taxonomic scope" value="Eukaryota"/>
</dbReference>
<dbReference type="GO" id="GO:0000287">
    <property type="term" value="F:magnesium ion binding"/>
    <property type="evidence" value="ECO:0007669"/>
    <property type="project" value="InterPro"/>
</dbReference>
<protein>
    <submittedName>
        <fullName evidence="7">Uncharacterized protein</fullName>
    </submittedName>
</protein>
<dbReference type="GO" id="GO:0009099">
    <property type="term" value="P:L-valine biosynthetic process"/>
    <property type="evidence" value="ECO:0007669"/>
    <property type="project" value="TreeGrafter"/>
</dbReference>
<dbReference type="CDD" id="cd07035">
    <property type="entry name" value="TPP_PYR_POX_like"/>
    <property type="match status" value="1"/>
</dbReference>
<dbReference type="SUPFAM" id="SSF52467">
    <property type="entry name" value="DHS-like NAD/FAD-binding domain"/>
    <property type="match status" value="1"/>
</dbReference>
<dbReference type="Pfam" id="PF02775">
    <property type="entry name" value="TPP_enzyme_C"/>
    <property type="match status" value="1"/>
</dbReference>
<dbReference type="GO" id="GO:0050660">
    <property type="term" value="F:flavin adenine dinucleotide binding"/>
    <property type="evidence" value="ECO:0007669"/>
    <property type="project" value="TreeGrafter"/>
</dbReference>
<dbReference type="EMBL" id="AMWN01000007">
    <property type="protein sequence ID" value="EXJ81817.1"/>
    <property type="molecule type" value="Genomic_DNA"/>
</dbReference>
<dbReference type="AlphaFoldDB" id="W9XMQ1"/>